<feature type="compositionally biased region" description="Basic and acidic residues" evidence="1">
    <location>
        <begin position="1"/>
        <end position="29"/>
    </location>
</feature>
<reference evidence="2" key="1">
    <citation type="journal article" date="2014" name="Nat. Genet.">
        <title>The genome of the stress-tolerant wild tomato species Solanum pennellii.</title>
        <authorList>
            <person name="Bolger A."/>
            <person name="Scossa F."/>
            <person name="Bolger M.E."/>
            <person name="Lanz C."/>
            <person name="Maumus F."/>
            <person name="Tohge T."/>
            <person name="Quesneville H."/>
            <person name="Alseekh S."/>
            <person name="Sorensen I."/>
            <person name="Lichtenstein G."/>
            <person name="Fich E.A."/>
            <person name="Conte M."/>
            <person name="Keller H."/>
            <person name="Schneeberger K."/>
            <person name="Schwacke R."/>
            <person name="Ofner I."/>
            <person name="Vrebalov J."/>
            <person name="Xu Y."/>
            <person name="Osorio S."/>
            <person name="Aflitos S.A."/>
            <person name="Schijlen E."/>
            <person name="Jimenez-Gomez J.M."/>
            <person name="Ryngajllo M."/>
            <person name="Kimura S."/>
            <person name="Kumar R."/>
            <person name="Koenig D."/>
            <person name="Headland L.R."/>
            <person name="Maloof J.N."/>
            <person name="Sinha N."/>
            <person name="van Ham R.C."/>
            <person name="Lankhorst R.K."/>
            <person name="Mao L."/>
            <person name="Vogel A."/>
            <person name="Arsova B."/>
            <person name="Panstruga R."/>
            <person name="Fei Z."/>
            <person name="Rose J.K."/>
            <person name="Zamir D."/>
            <person name="Carrari F."/>
            <person name="Giovannoni J.J."/>
            <person name="Weigel D."/>
            <person name="Usadel B."/>
            <person name="Fernie A.R."/>
        </authorList>
    </citation>
    <scope>NUCLEOTIDE SEQUENCE [LARGE SCALE GENOMIC DNA]</scope>
    <source>
        <strain evidence="2">cv. LA0716</strain>
    </source>
</reference>
<evidence type="ECO:0000256" key="1">
    <source>
        <dbReference type="SAM" id="MobiDB-lite"/>
    </source>
</evidence>
<dbReference type="GeneID" id="107006371"/>
<feature type="compositionally biased region" description="Basic and acidic residues" evidence="1">
    <location>
        <begin position="64"/>
        <end position="87"/>
    </location>
</feature>
<name>A0ABM1FQX8_SOLPN</name>
<feature type="compositionally biased region" description="Basic and acidic residues" evidence="1">
    <location>
        <begin position="44"/>
        <end position="57"/>
    </location>
</feature>
<dbReference type="Proteomes" id="UP000694930">
    <property type="component" value="Chromosome 12"/>
</dbReference>
<gene>
    <name evidence="3" type="primary">LOC107006371</name>
</gene>
<feature type="compositionally biased region" description="Basic and acidic residues" evidence="1">
    <location>
        <begin position="96"/>
        <end position="120"/>
    </location>
</feature>
<proteinExistence type="predicted"/>
<keyword evidence="2" id="KW-1185">Reference proteome</keyword>
<organism evidence="2 3">
    <name type="scientific">Solanum pennellii</name>
    <name type="common">Tomato</name>
    <name type="synonym">Lycopersicon pennellii</name>
    <dbReference type="NCBI Taxonomy" id="28526"/>
    <lineage>
        <taxon>Eukaryota</taxon>
        <taxon>Viridiplantae</taxon>
        <taxon>Streptophyta</taxon>
        <taxon>Embryophyta</taxon>
        <taxon>Tracheophyta</taxon>
        <taxon>Spermatophyta</taxon>
        <taxon>Magnoliopsida</taxon>
        <taxon>eudicotyledons</taxon>
        <taxon>Gunneridae</taxon>
        <taxon>Pentapetalae</taxon>
        <taxon>asterids</taxon>
        <taxon>lamiids</taxon>
        <taxon>Solanales</taxon>
        <taxon>Solanaceae</taxon>
        <taxon>Solanoideae</taxon>
        <taxon>Solaneae</taxon>
        <taxon>Solanum</taxon>
        <taxon>Solanum subgen. Lycopersicon</taxon>
    </lineage>
</organism>
<protein>
    <submittedName>
        <fullName evidence="3">Octapeptide-repeat protein T2-like</fullName>
    </submittedName>
</protein>
<evidence type="ECO:0000313" key="3">
    <source>
        <dbReference type="RefSeq" id="XP_015060428.1"/>
    </source>
</evidence>
<sequence>MERRREREGTGREKMAKEGGKTGKGERRRQGGGTTGEGEEEGDGGCRKREREEGGRERVRRRGIGGERERREGERRRGEEMKEERAAGEGQLLSPERMEKREWVAGDCEERGGRREGMGRERKKSS</sequence>
<accession>A0ABM1FQX8</accession>
<feature type="region of interest" description="Disordered" evidence="1">
    <location>
        <begin position="1"/>
        <end position="126"/>
    </location>
</feature>
<dbReference type="RefSeq" id="XP_015060428.1">
    <property type="nucleotide sequence ID" value="XM_015204942.1"/>
</dbReference>
<reference evidence="3" key="2">
    <citation type="submission" date="2025-08" db="UniProtKB">
        <authorList>
            <consortium name="RefSeq"/>
        </authorList>
    </citation>
    <scope>IDENTIFICATION</scope>
</reference>
<evidence type="ECO:0000313" key="2">
    <source>
        <dbReference type="Proteomes" id="UP000694930"/>
    </source>
</evidence>